<evidence type="ECO:0000313" key="4">
    <source>
        <dbReference type="Proteomes" id="UP000014680"/>
    </source>
</evidence>
<accession>A0A0A1UH07</accession>
<keyword evidence="4" id="KW-1185">Reference proteome</keyword>
<evidence type="ECO:0000256" key="1">
    <source>
        <dbReference type="SAM" id="MobiDB-lite"/>
    </source>
</evidence>
<dbReference type="GO" id="GO:0005085">
    <property type="term" value="F:guanyl-nucleotide exchange factor activity"/>
    <property type="evidence" value="ECO:0007669"/>
    <property type="project" value="InterPro"/>
</dbReference>
<dbReference type="KEGG" id="eiv:EIN_132470"/>
<feature type="compositionally biased region" description="Basic and acidic residues" evidence="1">
    <location>
        <begin position="635"/>
        <end position="653"/>
    </location>
</feature>
<dbReference type="PROSITE" id="PS50010">
    <property type="entry name" value="DH_2"/>
    <property type="match status" value="1"/>
</dbReference>
<feature type="region of interest" description="Disordered" evidence="1">
    <location>
        <begin position="480"/>
        <end position="505"/>
    </location>
</feature>
<feature type="compositionally biased region" description="Polar residues" evidence="1">
    <location>
        <begin position="688"/>
        <end position="705"/>
    </location>
</feature>
<dbReference type="InterPro" id="IPR035899">
    <property type="entry name" value="DBL_dom_sf"/>
</dbReference>
<sequence length="1054" mass="121063">MCDKYALETLSEKETLLLHSLYDMLHDEERYHKAFDVLRSSLVKETFYNYLIKISPQLITDLFIENFHTAETLDLLCELSDTEPDFQCVEFSQHLINNDPVLPLFLANSISSKDKTIKDLSTDLLLILSEQSDFVNALEPTIKPLVDLIGSGSFAQTFTSSTILTNLLQPKATNVRVKFLHAKGISKVISLMKTRDPHNTNIAVSLIYQLLADGTTRREAYVKHLIDEGLFDAVVSVMEIVSNETRQRILKILFVMTSTGAVQQIIDGDIFLYLTEFIDSPDKLQSIELLYVIMIFQECSAVRGAIPKMRGIGLSSRLCELLSHMEKITVQILRAVLSTIFNLLLDEEMLVEFQFFGLEKTVCDLDKKVPEVTEVVSKIVNRMANYKFRNQMFNAMKATLQQHDTREIQKIHALVEIMEEKMKEPIENNSSLVEEGVSDGNTIENAIQSVVKDILPELQPTENDIKEKNEIKEDVIGQEDVTQKEDEKVEMPLKESQTQISPRPVTIGPLHKEKVEDQRFTKDDQSDFLKVENVPPKKKSFSLNVGGSKKQAPKDMKEDEVVLDLSFTPRLYKRSGVRFKQNEISMLMEEERKTFAEVGESLEKFKERQTINTTRLSGSRNEKKNGFIQVQPPKTFKDNSSDSDDATKERSEHTQNNLKGSDKQQNDNNLTQITPQNTLIVPQKVESNKLTNSTDTQRPRQNTVVEPQKITEEKMDIKVSFDIPKFKYLCDGSTNLNEDQAKMIADLNLKKAKRKHIIMELLDTENSYVKQMKECLEEMYVPLKDLMSPEELAIAFNCFPQVYCINKDFNEKIQKRRGEDSDVSAMVVSDLFIDFFNNAEVAKWYGQYIVMGDSAVEYPFELKEGKIKELVSQWAYNCKIPANYLIQPVQRFPRYVLLLDSLIKATPNFTNEYGQLQKALELVKHVTKVIDDKKSAYISHQKTLLYTPYLPSKENLGEYIYDGVVTMKATLRFSSTVALFSQMVLVFVEKKNALTLKWMCKKEDVSYVTKEKNEKYFIILNFKNTKTTVTMFFHSEIEYIGWKKNFLVFGPVVV</sequence>
<feature type="compositionally biased region" description="Polar residues" evidence="1">
    <location>
        <begin position="610"/>
        <end position="619"/>
    </location>
</feature>
<dbReference type="EMBL" id="KB206244">
    <property type="protein sequence ID" value="ELP94358.1"/>
    <property type="molecule type" value="Genomic_DNA"/>
</dbReference>
<dbReference type="RefSeq" id="XP_004261129.1">
    <property type="nucleotide sequence ID" value="XM_004261081.1"/>
</dbReference>
<protein>
    <recommendedName>
        <fullName evidence="2">DH domain-containing protein</fullName>
    </recommendedName>
</protein>
<dbReference type="SUPFAM" id="SSF48065">
    <property type="entry name" value="DBL homology domain (DH-domain)"/>
    <property type="match status" value="1"/>
</dbReference>
<organism evidence="3 4">
    <name type="scientific">Entamoeba invadens IP1</name>
    <dbReference type="NCBI Taxonomy" id="370355"/>
    <lineage>
        <taxon>Eukaryota</taxon>
        <taxon>Amoebozoa</taxon>
        <taxon>Evosea</taxon>
        <taxon>Archamoebae</taxon>
        <taxon>Mastigamoebida</taxon>
        <taxon>Entamoebidae</taxon>
        <taxon>Entamoeba</taxon>
    </lineage>
</organism>
<dbReference type="GeneID" id="14893314"/>
<dbReference type="Gene3D" id="1.20.900.10">
    <property type="entry name" value="Dbl homology (DH) domain"/>
    <property type="match status" value="1"/>
</dbReference>
<dbReference type="InterPro" id="IPR051092">
    <property type="entry name" value="FYVE_RhoGEF_PH"/>
</dbReference>
<dbReference type="InterPro" id="IPR011989">
    <property type="entry name" value="ARM-like"/>
</dbReference>
<feature type="region of interest" description="Disordered" evidence="1">
    <location>
        <begin position="609"/>
        <end position="705"/>
    </location>
</feature>
<feature type="compositionally biased region" description="Basic and acidic residues" evidence="1">
    <location>
        <begin position="480"/>
        <end position="493"/>
    </location>
</feature>
<dbReference type="SMART" id="SM00325">
    <property type="entry name" value="RhoGEF"/>
    <property type="match status" value="1"/>
</dbReference>
<dbReference type="InterPro" id="IPR000219">
    <property type="entry name" value="DH_dom"/>
</dbReference>
<dbReference type="Pfam" id="PF00621">
    <property type="entry name" value="RhoGEF"/>
    <property type="match status" value="1"/>
</dbReference>
<feature type="compositionally biased region" description="Polar residues" evidence="1">
    <location>
        <begin position="666"/>
        <end position="680"/>
    </location>
</feature>
<dbReference type="InterPro" id="IPR016024">
    <property type="entry name" value="ARM-type_fold"/>
</dbReference>
<dbReference type="GO" id="GO:0005737">
    <property type="term" value="C:cytoplasm"/>
    <property type="evidence" value="ECO:0007669"/>
    <property type="project" value="TreeGrafter"/>
</dbReference>
<evidence type="ECO:0000313" key="3">
    <source>
        <dbReference type="EMBL" id="ELP94358.1"/>
    </source>
</evidence>
<dbReference type="PANTHER" id="PTHR12673:SF263">
    <property type="entry name" value="PLECKSTRIN DOMAIN-CONTAINING PROTEIN"/>
    <property type="match status" value="1"/>
</dbReference>
<evidence type="ECO:0000259" key="2">
    <source>
        <dbReference type="PROSITE" id="PS50010"/>
    </source>
</evidence>
<dbReference type="PANTHER" id="PTHR12673">
    <property type="entry name" value="FACIOGENITAL DYSPLASIA PROTEIN"/>
    <property type="match status" value="1"/>
</dbReference>
<dbReference type="Gene3D" id="1.25.10.10">
    <property type="entry name" value="Leucine-rich Repeat Variant"/>
    <property type="match status" value="1"/>
</dbReference>
<feature type="domain" description="DH" evidence="2">
    <location>
        <begin position="753"/>
        <end position="933"/>
    </location>
</feature>
<proteinExistence type="predicted"/>
<name>A0A0A1UH07_ENTIV</name>
<reference evidence="3 4" key="1">
    <citation type="submission" date="2012-10" db="EMBL/GenBank/DDBJ databases">
        <authorList>
            <person name="Zafar N."/>
            <person name="Inman J."/>
            <person name="Hall N."/>
            <person name="Lorenzi H."/>
            <person name="Caler E."/>
        </authorList>
    </citation>
    <scope>NUCLEOTIDE SEQUENCE [LARGE SCALE GENOMIC DNA]</scope>
    <source>
        <strain evidence="3 4">IP1</strain>
    </source>
</reference>
<dbReference type="AlphaFoldDB" id="A0A0A1UH07"/>
<gene>
    <name evidence="3" type="ORF">EIN_132470</name>
</gene>
<dbReference type="OrthoDB" id="1594986at2759"/>
<dbReference type="Proteomes" id="UP000014680">
    <property type="component" value="Unassembled WGS sequence"/>
</dbReference>
<dbReference type="SUPFAM" id="SSF48371">
    <property type="entry name" value="ARM repeat"/>
    <property type="match status" value="1"/>
</dbReference>
<dbReference type="VEuPathDB" id="AmoebaDB:EIN_132470"/>